<keyword evidence="2" id="KW-1185">Reference proteome</keyword>
<dbReference type="EMBL" id="CP019058">
    <property type="protein sequence ID" value="APW18614.1"/>
    <property type="molecule type" value="Genomic_DNA"/>
</dbReference>
<accession>A0ABM6GIU2</accession>
<dbReference type="RefSeq" id="WP_076002776.1">
    <property type="nucleotide sequence ID" value="NZ_CP019058.1"/>
</dbReference>
<organism evidence="1 2">
    <name type="scientific">Gardnerella swidsinskii</name>
    <dbReference type="NCBI Taxonomy" id="2792979"/>
    <lineage>
        <taxon>Bacteria</taxon>
        <taxon>Bacillati</taxon>
        <taxon>Actinomycetota</taxon>
        <taxon>Actinomycetes</taxon>
        <taxon>Bifidobacteriales</taxon>
        <taxon>Bifidobacteriaceae</taxon>
        <taxon>Gardnerella</taxon>
    </lineage>
</organism>
<dbReference type="Proteomes" id="UP000186260">
    <property type="component" value="Chromosome"/>
</dbReference>
<name>A0ABM6GIU2_9BIFI</name>
<gene>
    <name evidence="1" type="ORF">BVL65_03325</name>
</gene>
<reference evidence="2" key="1">
    <citation type="submission" date="2017-01" db="EMBL/GenBank/DDBJ databases">
        <title>Gardnerella vaginalis bacteremia associated with severe acute encephalopathy in a young female patient: Case Report and characterization of the isolate.</title>
        <authorList>
            <person name="Tankovic J."/>
            <person name="Timinskas A."/>
            <person name="Zilnyte M."/>
            <person name="Janulaitiene M."/>
            <person name="Zvirbliene A."/>
            <person name="Pleckaityte M."/>
        </authorList>
    </citation>
    <scope>NUCLEOTIDE SEQUENCE [LARGE SCALE GENOMIC DNA]</scope>
    <source>
        <strain evidence="2">GV37</strain>
    </source>
</reference>
<protein>
    <submittedName>
        <fullName evidence="1">Uncharacterized protein</fullName>
    </submittedName>
</protein>
<proteinExistence type="predicted"/>
<evidence type="ECO:0000313" key="2">
    <source>
        <dbReference type="Proteomes" id="UP000186260"/>
    </source>
</evidence>
<sequence length="59" mass="6845">MAQLVKDYKLTASIFNKNNKDSLITDLIFNAKVDDKFVLGRESWWKDVLKSEDFGYNGN</sequence>
<evidence type="ECO:0000313" key="1">
    <source>
        <dbReference type="EMBL" id="APW18614.1"/>
    </source>
</evidence>